<protein>
    <submittedName>
        <fullName evidence="1">DUF488 domain-containing protein</fullName>
    </submittedName>
</protein>
<dbReference type="RefSeq" id="WP_149309451.1">
    <property type="nucleotide sequence ID" value="NZ_SRSD01000011.1"/>
</dbReference>
<comment type="caution">
    <text evidence="1">The sequence shown here is derived from an EMBL/GenBank/DDBJ whole genome shotgun (WGS) entry which is preliminary data.</text>
</comment>
<dbReference type="Proteomes" id="UP000324298">
    <property type="component" value="Unassembled WGS sequence"/>
</dbReference>
<evidence type="ECO:0000313" key="2">
    <source>
        <dbReference type="Proteomes" id="UP000324298"/>
    </source>
</evidence>
<keyword evidence="2" id="KW-1185">Reference proteome</keyword>
<evidence type="ECO:0000313" key="1">
    <source>
        <dbReference type="EMBL" id="KAA0888321.1"/>
    </source>
</evidence>
<reference evidence="1 2" key="1">
    <citation type="submission" date="2019-04" db="EMBL/GenBank/DDBJ databases">
        <title>Geobacter ruber sp. nov., ferric-reducing bacteria isolated from paddy soil.</title>
        <authorList>
            <person name="Xu Z."/>
            <person name="Masuda Y."/>
            <person name="Itoh H."/>
            <person name="Senoo K."/>
        </authorList>
    </citation>
    <scope>NUCLEOTIDE SEQUENCE [LARGE SCALE GENOMIC DNA]</scope>
    <source>
        <strain evidence="1 2">Red88</strain>
    </source>
</reference>
<dbReference type="InterPro" id="IPR052552">
    <property type="entry name" value="YeaO-like"/>
</dbReference>
<organism evidence="1 2">
    <name type="scientific">Oryzomonas rubra</name>
    <dbReference type="NCBI Taxonomy" id="2509454"/>
    <lineage>
        <taxon>Bacteria</taxon>
        <taxon>Pseudomonadati</taxon>
        <taxon>Thermodesulfobacteriota</taxon>
        <taxon>Desulfuromonadia</taxon>
        <taxon>Geobacterales</taxon>
        <taxon>Geobacteraceae</taxon>
        <taxon>Oryzomonas</taxon>
    </lineage>
</organism>
<dbReference type="PANTHER" id="PTHR36849">
    <property type="entry name" value="CYTOPLASMIC PROTEIN-RELATED"/>
    <property type="match status" value="1"/>
</dbReference>
<proteinExistence type="predicted"/>
<accession>A0A5A9X9J6</accession>
<name>A0A5A9X9J6_9BACT</name>
<dbReference type="Pfam" id="PF22752">
    <property type="entry name" value="DUF488-N3i"/>
    <property type="match status" value="1"/>
</dbReference>
<dbReference type="AlphaFoldDB" id="A0A5A9X9J6"/>
<dbReference type="OrthoDB" id="9790745at2"/>
<dbReference type="EMBL" id="SRSD01000011">
    <property type="protein sequence ID" value="KAA0888321.1"/>
    <property type="molecule type" value="Genomic_DNA"/>
</dbReference>
<dbReference type="PANTHER" id="PTHR36849:SF1">
    <property type="entry name" value="CYTOPLASMIC PROTEIN"/>
    <property type="match status" value="1"/>
</dbReference>
<gene>
    <name evidence="1" type="ORF">ET418_16420</name>
</gene>
<sequence length="119" mass="14350">MIRVKRVYEPHEPEDGPRYLVDRLWPRGVKKENLLLDGWLKDLAPSDNLRRWFGHDPAKWEEFCRRYEAELEGNSQNWHFLLDMSRKQDITLLFSAHDIEHNNAVALRSFFEKKREDVS</sequence>